<dbReference type="FunFam" id="2.60.120.260:FF:000009">
    <property type="entry name" value="SUN domain-containing protein 1 isoform X1"/>
    <property type="match status" value="1"/>
</dbReference>
<evidence type="ECO:0000256" key="2">
    <source>
        <dbReference type="ARBA" id="ARBA00022989"/>
    </source>
</evidence>
<dbReference type="Pfam" id="PF07738">
    <property type="entry name" value="Sad1_UNC"/>
    <property type="match status" value="1"/>
</dbReference>
<proteinExistence type="predicted"/>
<keyword evidence="7" id="KW-1185">Reference proteome</keyword>
<evidence type="ECO:0000313" key="6">
    <source>
        <dbReference type="Ensembl" id="ENSMUNP00000026434.1"/>
    </source>
</evidence>
<reference evidence="6" key="1">
    <citation type="submission" date="2020-03" db="EMBL/GenBank/DDBJ databases">
        <title>Melopsittacus undulatus (budgerigar) genome, bMelUnd1, maternal haplotype with Z.</title>
        <authorList>
            <person name="Gedman G."/>
            <person name="Mountcastle J."/>
            <person name="Haase B."/>
            <person name="Formenti G."/>
            <person name="Wright T."/>
            <person name="Apodaca J."/>
            <person name="Pelan S."/>
            <person name="Chow W."/>
            <person name="Rhie A."/>
            <person name="Howe K."/>
            <person name="Fedrigo O."/>
            <person name="Jarvis E.D."/>
        </authorList>
    </citation>
    <scope>NUCLEOTIDE SEQUENCE [LARGE SCALE GENOMIC DNA]</scope>
</reference>
<evidence type="ECO:0000256" key="5">
    <source>
        <dbReference type="ARBA" id="ARBA00037816"/>
    </source>
</evidence>
<dbReference type="GO" id="GO:0034993">
    <property type="term" value="C:meiotic nuclear membrane microtubule tethering complex"/>
    <property type="evidence" value="ECO:0007669"/>
    <property type="project" value="TreeGrafter"/>
</dbReference>
<keyword evidence="1" id="KW-0812">Transmembrane</keyword>
<dbReference type="InterPro" id="IPR012919">
    <property type="entry name" value="SUN_dom"/>
</dbReference>
<dbReference type="Ensembl" id="ENSMUNT00000028922.1">
    <property type="protein sequence ID" value="ENSMUNP00000026434.1"/>
    <property type="gene ID" value="ENSMUNG00000019399.1"/>
</dbReference>
<reference evidence="6" key="3">
    <citation type="submission" date="2025-09" db="UniProtKB">
        <authorList>
            <consortium name="Ensembl"/>
        </authorList>
    </citation>
    <scope>IDENTIFICATION</scope>
</reference>
<dbReference type="InterPro" id="IPR045119">
    <property type="entry name" value="SUN1-5"/>
</dbReference>
<protein>
    <submittedName>
        <fullName evidence="6">Uncharacterized protein</fullName>
    </submittedName>
</protein>
<keyword evidence="3" id="KW-0175">Coiled coil</keyword>
<dbReference type="GO" id="GO:0005637">
    <property type="term" value="C:nuclear inner membrane"/>
    <property type="evidence" value="ECO:0007669"/>
    <property type="project" value="UniProtKB-SubCell"/>
</dbReference>
<dbReference type="PANTHER" id="PTHR12911">
    <property type="entry name" value="SAD1/UNC-84-LIKE PROTEIN-RELATED"/>
    <property type="match status" value="1"/>
</dbReference>
<sequence length="264" mass="29126">IPKEQLQMLQQEASLGGFQAIWAFLTAELNLIHLPLGWPCKGDDCPIPFLLTGACLCSLPQAVQGIINQVLEKLEESQVPMTDYALKSSGAAVIPEYTSPSYRSSAYKIVLFSPLSLDYVRSPELILEKENHPGNCWPFHGSQGHVLIKLSVPIIPRAVTMDHVSGPPLLKNGVSSAPKDFAVYVSDFSEWGAEGYQEEQLLGLFVFLAPLNPTQTFQLKNEISGSVNYILLRVLSNWGHPDYTCVYRFRVHGDPASKEGKVAL</sequence>
<name>A0A8V5FZ57_MELUD</name>
<gene>
    <name evidence="6" type="primary">LOC117435947</name>
</gene>
<dbReference type="AlphaFoldDB" id="A0A8V5FZ57"/>
<dbReference type="Proteomes" id="UP000694405">
    <property type="component" value="Chromosome 3"/>
</dbReference>
<comment type="subcellular location">
    <subcellularLocation>
        <location evidence="5">Nucleus inner membrane</location>
        <topology evidence="5">Single-pass type II membrane protein</topology>
    </subcellularLocation>
</comment>
<evidence type="ECO:0000256" key="4">
    <source>
        <dbReference type="ARBA" id="ARBA00023136"/>
    </source>
</evidence>
<keyword evidence="4" id="KW-0472">Membrane</keyword>
<evidence type="ECO:0000256" key="1">
    <source>
        <dbReference type="ARBA" id="ARBA00022692"/>
    </source>
</evidence>
<accession>A0A8V5FZ57</accession>
<organism evidence="6 7">
    <name type="scientific">Melopsittacus undulatus</name>
    <name type="common">Budgerigar</name>
    <name type="synonym">Psittacus undulatus</name>
    <dbReference type="NCBI Taxonomy" id="13146"/>
    <lineage>
        <taxon>Eukaryota</taxon>
        <taxon>Metazoa</taxon>
        <taxon>Chordata</taxon>
        <taxon>Craniata</taxon>
        <taxon>Vertebrata</taxon>
        <taxon>Euteleostomi</taxon>
        <taxon>Archelosauria</taxon>
        <taxon>Archosauria</taxon>
        <taxon>Dinosauria</taxon>
        <taxon>Saurischia</taxon>
        <taxon>Theropoda</taxon>
        <taxon>Coelurosauria</taxon>
        <taxon>Aves</taxon>
        <taxon>Neognathae</taxon>
        <taxon>Neoaves</taxon>
        <taxon>Telluraves</taxon>
        <taxon>Australaves</taxon>
        <taxon>Psittaciformes</taxon>
        <taxon>Psittaculidae</taxon>
        <taxon>Melopsittacus</taxon>
    </lineage>
</organism>
<evidence type="ECO:0000256" key="3">
    <source>
        <dbReference type="ARBA" id="ARBA00023054"/>
    </source>
</evidence>
<evidence type="ECO:0000313" key="7">
    <source>
        <dbReference type="Proteomes" id="UP000694405"/>
    </source>
</evidence>
<dbReference type="PANTHER" id="PTHR12911:SF24">
    <property type="entry name" value="SUN DOMAIN-CONTAINING PROTEIN 3"/>
    <property type="match status" value="1"/>
</dbReference>
<keyword evidence="2" id="KW-1133">Transmembrane helix</keyword>
<reference evidence="6" key="2">
    <citation type="submission" date="2025-08" db="UniProtKB">
        <authorList>
            <consortium name="Ensembl"/>
        </authorList>
    </citation>
    <scope>IDENTIFICATION</scope>
</reference>
<dbReference type="Gene3D" id="2.60.120.260">
    <property type="entry name" value="Galactose-binding domain-like"/>
    <property type="match status" value="1"/>
</dbReference>
<dbReference type="GO" id="GO:0043495">
    <property type="term" value="F:protein-membrane adaptor activity"/>
    <property type="evidence" value="ECO:0007669"/>
    <property type="project" value="TreeGrafter"/>
</dbReference>
<dbReference type="PROSITE" id="PS51469">
    <property type="entry name" value="SUN"/>
    <property type="match status" value="1"/>
</dbReference>